<name>A0A1I0QUD0_9FLAO</name>
<evidence type="ECO:0000313" key="3">
    <source>
        <dbReference type="Proteomes" id="UP000199469"/>
    </source>
</evidence>
<reference evidence="3" key="1">
    <citation type="submission" date="2016-10" db="EMBL/GenBank/DDBJ databases">
        <authorList>
            <person name="Varghese N."/>
            <person name="Submissions S."/>
        </authorList>
    </citation>
    <scope>NUCLEOTIDE SEQUENCE [LARGE SCALE GENOMIC DNA]</scope>
    <source>
        <strain evidence="3">DSM 17724</strain>
    </source>
</reference>
<protein>
    <recommendedName>
        <fullName evidence="1">DUF4268 domain-containing protein</fullName>
    </recommendedName>
</protein>
<organism evidence="2 3">
    <name type="scientific">Chryseobacterium wanjuense</name>
    <dbReference type="NCBI Taxonomy" id="356305"/>
    <lineage>
        <taxon>Bacteria</taxon>
        <taxon>Pseudomonadati</taxon>
        <taxon>Bacteroidota</taxon>
        <taxon>Flavobacteriia</taxon>
        <taxon>Flavobacteriales</taxon>
        <taxon>Weeksellaceae</taxon>
        <taxon>Chryseobacterium group</taxon>
        <taxon>Chryseobacterium</taxon>
    </lineage>
</organism>
<dbReference type="Pfam" id="PF14088">
    <property type="entry name" value="DUF4268"/>
    <property type="match status" value="1"/>
</dbReference>
<dbReference type="InterPro" id="IPR025364">
    <property type="entry name" value="DUF4268"/>
</dbReference>
<dbReference type="Proteomes" id="UP000199469">
    <property type="component" value="Unassembled WGS sequence"/>
</dbReference>
<sequence>MHIFWLGGWEMGARSDYNDVITSLFRLPASKQNTYFCSMFSKQEAQQLKKEFWTAFGKSFPRKWILYDTKVKDLSFKFYADNKKVEVSLDIEMKDEVFRNAYYEKIWSLEDILKDFIGDFTKEEYFTLENGKVIAKIWVEKHGVSIFNKNTWQEIFEFFVEKMDGFERFYYEYEDFIKDV</sequence>
<feature type="domain" description="DUF4268" evidence="1">
    <location>
        <begin position="48"/>
        <end position="173"/>
    </location>
</feature>
<dbReference type="EMBL" id="FOIU01000001">
    <property type="protein sequence ID" value="SEW31249.1"/>
    <property type="molecule type" value="Genomic_DNA"/>
</dbReference>
<gene>
    <name evidence="2" type="ORF">SAMN05421841_2199</name>
</gene>
<dbReference type="STRING" id="356305.SAMN05421841_2199"/>
<evidence type="ECO:0000259" key="1">
    <source>
        <dbReference type="Pfam" id="PF14088"/>
    </source>
</evidence>
<evidence type="ECO:0000313" key="2">
    <source>
        <dbReference type="EMBL" id="SEW31249.1"/>
    </source>
</evidence>
<keyword evidence="3" id="KW-1185">Reference proteome</keyword>
<proteinExistence type="predicted"/>
<dbReference type="AlphaFoldDB" id="A0A1I0QUD0"/>
<accession>A0A1I0QUD0</accession>